<evidence type="ECO:0000256" key="1">
    <source>
        <dbReference type="SAM" id="SignalP"/>
    </source>
</evidence>
<proteinExistence type="predicted"/>
<evidence type="ECO:0000313" key="4">
    <source>
        <dbReference type="Proteomes" id="UP001231189"/>
    </source>
</evidence>
<evidence type="ECO:0000259" key="2">
    <source>
        <dbReference type="Pfam" id="PF07727"/>
    </source>
</evidence>
<dbReference type="EMBL" id="JAUUTY010000002">
    <property type="protein sequence ID" value="KAK1679334.1"/>
    <property type="molecule type" value="Genomic_DNA"/>
</dbReference>
<accession>A0AAD8TCM4</accession>
<keyword evidence="1" id="KW-0732">Signal</keyword>
<dbReference type="Proteomes" id="UP001231189">
    <property type="component" value="Unassembled WGS sequence"/>
</dbReference>
<dbReference type="Pfam" id="PF07727">
    <property type="entry name" value="RVT_2"/>
    <property type="match status" value="1"/>
</dbReference>
<keyword evidence="4" id="KW-1185">Reference proteome</keyword>
<feature type="domain" description="Reverse transcriptase Ty1/copia-type" evidence="2">
    <location>
        <begin position="1"/>
        <end position="57"/>
    </location>
</feature>
<feature type="signal peptide" evidence="1">
    <location>
        <begin position="1"/>
        <end position="24"/>
    </location>
</feature>
<sequence length="75" mass="8003">MCSKFKMSDLGLLTLYLGIEVCQAPGHITLKQSAFTAKVLEKAGMADCNAAHVPMVKGSYAAPRGGVNRYQLSTI</sequence>
<gene>
    <name evidence="3" type="ORF">QYE76_040182</name>
</gene>
<protein>
    <recommendedName>
        <fullName evidence="2">Reverse transcriptase Ty1/copia-type domain-containing protein</fullName>
    </recommendedName>
</protein>
<name>A0AAD8TCM4_LOLMU</name>
<organism evidence="3 4">
    <name type="scientific">Lolium multiflorum</name>
    <name type="common">Italian ryegrass</name>
    <name type="synonym">Lolium perenne subsp. multiflorum</name>
    <dbReference type="NCBI Taxonomy" id="4521"/>
    <lineage>
        <taxon>Eukaryota</taxon>
        <taxon>Viridiplantae</taxon>
        <taxon>Streptophyta</taxon>
        <taxon>Embryophyta</taxon>
        <taxon>Tracheophyta</taxon>
        <taxon>Spermatophyta</taxon>
        <taxon>Magnoliopsida</taxon>
        <taxon>Liliopsida</taxon>
        <taxon>Poales</taxon>
        <taxon>Poaceae</taxon>
        <taxon>BOP clade</taxon>
        <taxon>Pooideae</taxon>
        <taxon>Poodae</taxon>
        <taxon>Poeae</taxon>
        <taxon>Poeae Chloroplast Group 2 (Poeae type)</taxon>
        <taxon>Loliodinae</taxon>
        <taxon>Loliinae</taxon>
        <taxon>Lolium</taxon>
    </lineage>
</organism>
<feature type="chain" id="PRO_5042276494" description="Reverse transcriptase Ty1/copia-type domain-containing protein" evidence="1">
    <location>
        <begin position="25"/>
        <end position="75"/>
    </location>
</feature>
<reference evidence="3" key="1">
    <citation type="submission" date="2023-07" db="EMBL/GenBank/DDBJ databases">
        <title>A chromosome-level genome assembly of Lolium multiflorum.</title>
        <authorList>
            <person name="Chen Y."/>
            <person name="Copetti D."/>
            <person name="Kolliker R."/>
            <person name="Studer B."/>
        </authorList>
    </citation>
    <scope>NUCLEOTIDE SEQUENCE</scope>
    <source>
        <strain evidence="3">02402/16</strain>
        <tissue evidence="3">Leaf</tissue>
    </source>
</reference>
<evidence type="ECO:0000313" key="3">
    <source>
        <dbReference type="EMBL" id="KAK1679334.1"/>
    </source>
</evidence>
<dbReference type="AlphaFoldDB" id="A0AAD8TCM4"/>
<comment type="caution">
    <text evidence="3">The sequence shown here is derived from an EMBL/GenBank/DDBJ whole genome shotgun (WGS) entry which is preliminary data.</text>
</comment>
<dbReference type="InterPro" id="IPR013103">
    <property type="entry name" value="RVT_2"/>
</dbReference>